<comment type="caution">
    <text evidence="6">Lacks conserved residue(s) required for the propagation of feature annotation.</text>
</comment>
<feature type="transmembrane region" description="Helical" evidence="6">
    <location>
        <begin position="100"/>
        <end position="118"/>
    </location>
</feature>
<sequence>MVADRPSDLCRIRSPGDHADRMGMWGGPADATRPWHGLVQAFAVIAASEFADKTFMLALILAMSFAPSMVFIGSSVANAITSTLAVVVGSELLRVVPVAYLHWGSIVLYIAFGLQMLVEAFTNDNDDGLEVAGVAAHTDPGSASDTDVESLISHQSYSPARRQRRRSRRRNMTGLAKSFTLTLLGECGDRSQIALLAMIADRIPTTYILVGSLAAHTTCSAIACYAGRLLATRISGTTVSIVGALLFFASAAQSAWAGVP</sequence>
<keyword evidence="3 6" id="KW-0812">Transmembrane</keyword>
<evidence type="ECO:0000313" key="7">
    <source>
        <dbReference type="EMBL" id="SPQ96634.1"/>
    </source>
</evidence>
<dbReference type="Pfam" id="PF01169">
    <property type="entry name" value="GDT1"/>
    <property type="match status" value="2"/>
</dbReference>
<organism evidence="7 8">
    <name type="scientific">Plasmodiophora brassicae</name>
    <name type="common">Clubroot disease agent</name>
    <dbReference type="NCBI Taxonomy" id="37360"/>
    <lineage>
        <taxon>Eukaryota</taxon>
        <taxon>Sar</taxon>
        <taxon>Rhizaria</taxon>
        <taxon>Endomyxa</taxon>
        <taxon>Phytomyxea</taxon>
        <taxon>Plasmodiophorida</taxon>
        <taxon>Plasmodiophoridae</taxon>
        <taxon>Plasmodiophora</taxon>
    </lineage>
</organism>
<dbReference type="PANTHER" id="PTHR12608">
    <property type="entry name" value="TRANSMEMBRANE PROTEIN HTP-1 RELATED"/>
    <property type="match status" value="1"/>
</dbReference>
<evidence type="ECO:0000256" key="2">
    <source>
        <dbReference type="ARBA" id="ARBA00009190"/>
    </source>
</evidence>
<comment type="subcellular location">
    <subcellularLocation>
        <location evidence="1 6">Membrane</location>
        <topology evidence="1 6">Multi-pass membrane protein</topology>
    </subcellularLocation>
</comment>
<dbReference type="InterPro" id="IPR001727">
    <property type="entry name" value="GDT1-like"/>
</dbReference>
<dbReference type="Proteomes" id="UP000290189">
    <property type="component" value="Unassembled WGS sequence"/>
</dbReference>
<proteinExistence type="inferred from homology"/>
<evidence type="ECO:0000256" key="4">
    <source>
        <dbReference type="ARBA" id="ARBA00022989"/>
    </source>
</evidence>
<protein>
    <recommendedName>
        <fullName evidence="6">GDT1 family protein</fullName>
    </recommendedName>
</protein>
<reference evidence="7 8" key="1">
    <citation type="submission" date="2018-03" db="EMBL/GenBank/DDBJ databases">
        <authorList>
            <person name="Fogelqvist J."/>
        </authorList>
    </citation>
    <scope>NUCLEOTIDE SEQUENCE [LARGE SCALE GENOMIC DNA]</scope>
</reference>
<keyword evidence="5 6" id="KW-0472">Membrane</keyword>
<evidence type="ECO:0000313" key="8">
    <source>
        <dbReference type="Proteomes" id="UP000290189"/>
    </source>
</evidence>
<accession>A0A3P3Y933</accession>
<keyword evidence="7" id="KW-0496">Mitochondrion</keyword>
<dbReference type="GO" id="GO:0046873">
    <property type="term" value="F:metal ion transmembrane transporter activity"/>
    <property type="evidence" value="ECO:0007669"/>
    <property type="project" value="InterPro"/>
</dbReference>
<dbReference type="PANTHER" id="PTHR12608:SF1">
    <property type="entry name" value="TRANSMEMBRANE PROTEIN 165"/>
    <property type="match status" value="1"/>
</dbReference>
<comment type="similarity">
    <text evidence="2 6">Belongs to the GDT1 family.</text>
</comment>
<evidence type="ECO:0000256" key="5">
    <source>
        <dbReference type="ARBA" id="ARBA00023136"/>
    </source>
</evidence>
<feature type="transmembrane region" description="Helical" evidence="6">
    <location>
        <begin position="55"/>
        <end position="80"/>
    </location>
</feature>
<geneLocation type="mitochondrion" evidence="7"/>
<dbReference type="EMBL" id="OVEO01000006">
    <property type="protein sequence ID" value="SPQ96634.1"/>
    <property type="molecule type" value="Genomic_DNA"/>
</dbReference>
<dbReference type="AlphaFoldDB" id="A0A3P3Y933"/>
<name>A0A3P3Y933_PLABS</name>
<keyword evidence="4 6" id="KW-1133">Transmembrane helix</keyword>
<gene>
    <name evidence="7" type="ORF">PLBR_LOCUS3849</name>
</gene>
<evidence type="ECO:0000256" key="6">
    <source>
        <dbReference type="RuleBase" id="RU365102"/>
    </source>
</evidence>
<feature type="transmembrane region" description="Helical" evidence="6">
    <location>
        <begin position="239"/>
        <end position="259"/>
    </location>
</feature>
<evidence type="ECO:0000256" key="1">
    <source>
        <dbReference type="ARBA" id="ARBA00004141"/>
    </source>
</evidence>
<dbReference type="GO" id="GO:0016020">
    <property type="term" value="C:membrane"/>
    <property type="evidence" value="ECO:0007669"/>
    <property type="project" value="UniProtKB-SubCell"/>
</dbReference>
<evidence type="ECO:0000256" key="3">
    <source>
        <dbReference type="ARBA" id="ARBA00022692"/>
    </source>
</evidence>